<evidence type="ECO:0000313" key="3">
    <source>
        <dbReference type="Proteomes" id="UP000605992"/>
    </source>
</evidence>
<dbReference type="NCBIfam" id="NF041060">
    <property type="entry name" value="DpdB"/>
    <property type="match status" value="1"/>
</dbReference>
<evidence type="ECO:0000313" key="2">
    <source>
        <dbReference type="EMBL" id="GII52773.1"/>
    </source>
</evidence>
<comment type="caution">
    <text evidence="2">The sequence shown here is derived from an EMBL/GenBank/DDBJ whole genome shotgun (WGS) entry which is preliminary data.</text>
</comment>
<organism evidence="2 3">
    <name type="scientific">Planotetraspora thailandica</name>
    <dbReference type="NCBI Taxonomy" id="487172"/>
    <lineage>
        <taxon>Bacteria</taxon>
        <taxon>Bacillati</taxon>
        <taxon>Actinomycetota</taxon>
        <taxon>Actinomycetes</taxon>
        <taxon>Streptosporangiales</taxon>
        <taxon>Streptosporangiaceae</taxon>
        <taxon>Planotetraspora</taxon>
    </lineage>
</organism>
<evidence type="ECO:0000256" key="1">
    <source>
        <dbReference type="SAM" id="MobiDB-lite"/>
    </source>
</evidence>
<dbReference type="CDD" id="cd16413">
    <property type="entry name" value="DGQHR_domain"/>
    <property type="match status" value="1"/>
</dbReference>
<proteinExistence type="predicted"/>
<dbReference type="InterPro" id="IPR017601">
    <property type="entry name" value="DGQHR-contain_dom"/>
</dbReference>
<dbReference type="AlphaFoldDB" id="A0A8J3XXC4"/>
<accession>A0A8J3XXC4</accession>
<dbReference type="Proteomes" id="UP000605992">
    <property type="component" value="Unassembled WGS sequence"/>
</dbReference>
<sequence>MTPMPRKPATTEVRALRIVQAKDYPLYVFMLRAEEVLQFADISRVSRDEAGKLIGYQRPQVKKHIQEIVEYLDSDVPIFPNPIIMALSPNVQFRSTRGGNRHPSDGISDTGRLTIPVPQEGKPKPAWIVDGQQRALALAQTRRNDFPVPVTAFVADTVNLQRDQFVRINNTKPLPRGLVTELLPEVDSPLPPRLAIRKAPSHLCDVLNADKNSPFYGLIRRASTAGTKQPDAVVTDTGIVDMIQESLLSSSGCLYPYRHIGRGETDFDGIIQALFIYWTAVRDTFPVAWGKPPEKSRLMHGAGIRAMGRLMDRILGVVDPARSDAPESVRQHLELIAPYCRWTEGSWEELGHRWNEIENVGKHVQELSNYLIRVHQIARRELT</sequence>
<dbReference type="Pfam" id="PF14072">
    <property type="entry name" value="DndB"/>
    <property type="match status" value="1"/>
</dbReference>
<feature type="region of interest" description="Disordered" evidence="1">
    <location>
        <begin position="94"/>
        <end position="113"/>
    </location>
</feature>
<gene>
    <name evidence="2" type="ORF">Pth03_11620</name>
</gene>
<reference evidence="2" key="1">
    <citation type="submission" date="2021-01" db="EMBL/GenBank/DDBJ databases">
        <title>Whole genome shotgun sequence of Planotetraspora thailandica NBRC 104271.</title>
        <authorList>
            <person name="Komaki H."/>
            <person name="Tamura T."/>
        </authorList>
    </citation>
    <scope>NUCLEOTIDE SEQUENCE</scope>
    <source>
        <strain evidence="2">NBRC 104271</strain>
    </source>
</reference>
<evidence type="ECO:0008006" key="4">
    <source>
        <dbReference type="Google" id="ProtNLM"/>
    </source>
</evidence>
<dbReference type="EMBL" id="BOOR01000007">
    <property type="protein sequence ID" value="GII52773.1"/>
    <property type="molecule type" value="Genomic_DNA"/>
</dbReference>
<name>A0A8J3XXC4_9ACTN</name>
<dbReference type="InterPro" id="IPR017642">
    <property type="entry name" value="DNA_S_mod_DndB"/>
</dbReference>
<keyword evidence="3" id="KW-1185">Reference proteome</keyword>
<protein>
    <recommendedName>
        <fullName evidence="4">DGQHR domain-containing protein</fullName>
    </recommendedName>
</protein>
<dbReference type="NCBIfam" id="TIGR03187">
    <property type="entry name" value="DGQHR"/>
    <property type="match status" value="1"/>
</dbReference>